<reference evidence="4" key="1">
    <citation type="submission" date="2013-07" db="EMBL/GenBank/DDBJ databases">
        <title>The genome of Eucalyptus grandis.</title>
        <authorList>
            <person name="Schmutz J."/>
            <person name="Hayes R."/>
            <person name="Myburg A."/>
            <person name="Tuskan G."/>
            <person name="Grattapaglia D."/>
            <person name="Rokhsar D.S."/>
        </authorList>
    </citation>
    <scope>NUCLEOTIDE SEQUENCE</scope>
    <source>
        <tissue evidence="4">Leaf extractions</tissue>
    </source>
</reference>
<proteinExistence type="predicted"/>
<dbReference type="InterPro" id="IPR002124">
    <property type="entry name" value="Cyt_c_oxidase_su5b"/>
</dbReference>
<feature type="binding site" evidence="3">
    <location>
        <position position="112"/>
    </location>
    <ligand>
        <name>Zn(2+)</name>
        <dbReference type="ChEBI" id="CHEBI:29105"/>
    </ligand>
</feature>
<dbReference type="Gene3D" id="2.60.11.10">
    <property type="entry name" value="Cytochrome c oxidase, subunit Vb"/>
    <property type="match status" value="1"/>
</dbReference>
<dbReference type="STRING" id="71139.A0A059BSR1"/>
<dbReference type="Pfam" id="PF01215">
    <property type="entry name" value="COX5B"/>
    <property type="match status" value="1"/>
</dbReference>
<dbReference type="PROSITE" id="PS51359">
    <property type="entry name" value="COX5B_2"/>
    <property type="match status" value="1"/>
</dbReference>
<dbReference type="EMBL" id="KK198758">
    <property type="protein sequence ID" value="KCW68989.1"/>
    <property type="molecule type" value="Genomic_DNA"/>
</dbReference>
<dbReference type="PANTHER" id="PTHR10122:SF0">
    <property type="entry name" value="CYTOCHROME C OXIDASE SUBUNIT 5B, ISOFORM A-RELATED"/>
    <property type="match status" value="1"/>
</dbReference>
<dbReference type="AlphaFoldDB" id="A0A059BSR1"/>
<protein>
    <submittedName>
        <fullName evidence="4">Uncharacterized protein</fullName>
    </submittedName>
</protein>
<accession>A0A059BSR1</accession>
<keyword evidence="1 3" id="KW-0479">Metal-binding</keyword>
<evidence type="ECO:0000256" key="1">
    <source>
        <dbReference type="ARBA" id="ARBA00022723"/>
    </source>
</evidence>
<keyword evidence="2 3" id="KW-0862">Zinc</keyword>
<dbReference type="InterPro" id="IPR036972">
    <property type="entry name" value="Cyt_c_oxidase_su5b_sf"/>
</dbReference>
<dbReference type="InParanoid" id="A0A059BSR1"/>
<dbReference type="SUPFAM" id="SSF57802">
    <property type="entry name" value="Rubredoxin-like"/>
    <property type="match status" value="1"/>
</dbReference>
<dbReference type="GO" id="GO:0006123">
    <property type="term" value="P:mitochondrial electron transport, cytochrome c to oxygen"/>
    <property type="evidence" value="ECO:0000318"/>
    <property type="project" value="GO_Central"/>
</dbReference>
<dbReference type="GO" id="GO:0045277">
    <property type="term" value="C:respiratory chain complex IV"/>
    <property type="evidence" value="ECO:0007669"/>
    <property type="project" value="InterPro"/>
</dbReference>
<dbReference type="eggNOG" id="KOG3352">
    <property type="taxonomic scope" value="Eukaryota"/>
</dbReference>
<evidence type="ECO:0000256" key="2">
    <source>
        <dbReference type="ARBA" id="ARBA00022833"/>
    </source>
</evidence>
<organism evidence="4">
    <name type="scientific">Eucalyptus grandis</name>
    <name type="common">Flooded gum</name>
    <dbReference type="NCBI Taxonomy" id="71139"/>
    <lineage>
        <taxon>Eukaryota</taxon>
        <taxon>Viridiplantae</taxon>
        <taxon>Streptophyta</taxon>
        <taxon>Embryophyta</taxon>
        <taxon>Tracheophyta</taxon>
        <taxon>Spermatophyta</taxon>
        <taxon>Magnoliopsida</taxon>
        <taxon>eudicotyledons</taxon>
        <taxon>Gunneridae</taxon>
        <taxon>Pentapetalae</taxon>
        <taxon>rosids</taxon>
        <taxon>malvids</taxon>
        <taxon>Myrtales</taxon>
        <taxon>Myrtaceae</taxon>
        <taxon>Myrtoideae</taxon>
        <taxon>Eucalypteae</taxon>
        <taxon>Eucalyptus</taxon>
    </lineage>
</organism>
<sequence>MWRRLASSHLKTLAAAAAAAPSARLFSSPPLVSRPLCSSLLMRQFSVESGETAVKKKVEDVMPIATGHEREELEAELEGRDLLEINFPVGPFGTKESPAVVKSYYDKRIVGCPGGEGGRMSTMSSGSGWRKANLMNAQCAPSILRLKLWVLGDHQMGMVTKTITIDSGLRVRDWNKIWGRKRTVFCTLLSQLKARSVCFFLVRVQKTMPCNSGAVASSFGTLDVEYLHSELWILLLGLPWICC</sequence>
<dbReference type="PANTHER" id="PTHR10122">
    <property type="entry name" value="CYTOCHROME C OXIDASE SUBUNIT 5B, MITOCHONDRIAL"/>
    <property type="match status" value="1"/>
</dbReference>
<dbReference type="Gramene" id="KCW68989">
    <property type="protein sequence ID" value="KCW68989"/>
    <property type="gene ID" value="EUGRSUZ_F02551"/>
</dbReference>
<dbReference type="GO" id="GO:0005740">
    <property type="term" value="C:mitochondrial envelope"/>
    <property type="evidence" value="ECO:0007669"/>
    <property type="project" value="InterPro"/>
</dbReference>
<evidence type="ECO:0000256" key="3">
    <source>
        <dbReference type="PIRSR" id="PIRSR602124-2"/>
    </source>
</evidence>
<name>A0A059BSR1_EUCGR</name>
<evidence type="ECO:0000313" key="4">
    <source>
        <dbReference type="EMBL" id="KCW68989.1"/>
    </source>
</evidence>
<dbReference type="GO" id="GO:0005739">
    <property type="term" value="C:mitochondrion"/>
    <property type="evidence" value="ECO:0000318"/>
    <property type="project" value="GO_Central"/>
</dbReference>
<gene>
    <name evidence="4" type="ORF">EUGRSUZ_F02551</name>
</gene>
<dbReference type="GO" id="GO:0046872">
    <property type="term" value="F:metal ion binding"/>
    <property type="evidence" value="ECO:0007669"/>
    <property type="project" value="UniProtKB-KW"/>
</dbReference>